<organism evidence="1 2">
    <name type="scientific">Pedobacter ginsengiterrae</name>
    <dbReference type="NCBI Taxonomy" id="871696"/>
    <lineage>
        <taxon>Bacteria</taxon>
        <taxon>Pseudomonadati</taxon>
        <taxon>Bacteroidota</taxon>
        <taxon>Sphingobacteriia</taxon>
        <taxon>Sphingobacteriales</taxon>
        <taxon>Sphingobacteriaceae</taxon>
        <taxon>Pedobacter</taxon>
    </lineage>
</organism>
<dbReference type="EMBL" id="BAABAK010000010">
    <property type="protein sequence ID" value="GAA3968030.1"/>
    <property type="molecule type" value="Genomic_DNA"/>
</dbReference>
<gene>
    <name evidence="1" type="ORF">GCM10022246_21020</name>
</gene>
<evidence type="ECO:0000313" key="2">
    <source>
        <dbReference type="Proteomes" id="UP001501081"/>
    </source>
</evidence>
<accession>A0ABP7PMR9</accession>
<sequence length="70" mass="8260">MAWDLPWFYQPIKHFPMIIKLDTSVFRIARPRTENKEKTIVPLTKEQWIKADRIVIISMFIATIAGAILF</sequence>
<name>A0ABP7PMR9_9SPHI</name>
<comment type="caution">
    <text evidence="1">The sequence shown here is derived from an EMBL/GenBank/DDBJ whole genome shotgun (WGS) entry which is preliminary data.</text>
</comment>
<proteinExistence type="predicted"/>
<keyword evidence="2" id="KW-1185">Reference proteome</keyword>
<protein>
    <submittedName>
        <fullName evidence="1">Uncharacterized protein</fullName>
    </submittedName>
</protein>
<dbReference type="Proteomes" id="UP001501081">
    <property type="component" value="Unassembled WGS sequence"/>
</dbReference>
<reference evidence="2" key="1">
    <citation type="journal article" date="2019" name="Int. J. Syst. Evol. Microbiol.">
        <title>The Global Catalogue of Microorganisms (GCM) 10K type strain sequencing project: providing services to taxonomists for standard genome sequencing and annotation.</title>
        <authorList>
            <consortium name="The Broad Institute Genomics Platform"/>
            <consortium name="The Broad Institute Genome Sequencing Center for Infectious Disease"/>
            <person name="Wu L."/>
            <person name="Ma J."/>
        </authorList>
    </citation>
    <scope>NUCLEOTIDE SEQUENCE [LARGE SCALE GENOMIC DNA]</scope>
    <source>
        <strain evidence="2">JCM 17338</strain>
    </source>
</reference>
<evidence type="ECO:0000313" key="1">
    <source>
        <dbReference type="EMBL" id="GAA3968030.1"/>
    </source>
</evidence>